<dbReference type="Proteomes" id="UP000198221">
    <property type="component" value="Chromosome I"/>
</dbReference>
<evidence type="ECO:0000313" key="6">
    <source>
        <dbReference type="EMBL" id="SCG77076.1"/>
    </source>
</evidence>
<organism evidence="6 7">
    <name type="scientific">Micromonospora inositola</name>
    <dbReference type="NCBI Taxonomy" id="47865"/>
    <lineage>
        <taxon>Bacteria</taxon>
        <taxon>Bacillati</taxon>
        <taxon>Actinomycetota</taxon>
        <taxon>Actinomycetes</taxon>
        <taxon>Micromonosporales</taxon>
        <taxon>Micromonosporaceae</taxon>
        <taxon>Micromonospora</taxon>
    </lineage>
</organism>
<keyword evidence="2" id="KW-0560">Oxidoreductase</keyword>
<dbReference type="RefSeq" id="WP_157746575.1">
    <property type="nucleotide sequence ID" value="NZ_LT607754.1"/>
</dbReference>
<reference evidence="7" key="1">
    <citation type="submission" date="2016-06" db="EMBL/GenBank/DDBJ databases">
        <authorList>
            <person name="Varghese N."/>
            <person name="Submissions Spin"/>
        </authorList>
    </citation>
    <scope>NUCLEOTIDE SEQUENCE [LARGE SCALE GENOMIC DNA]</scope>
    <source>
        <strain evidence="7">DSM 43819</strain>
    </source>
</reference>
<dbReference type="Pfam" id="PF07732">
    <property type="entry name" value="Cu-oxidase_3"/>
    <property type="match status" value="1"/>
</dbReference>
<dbReference type="InterPro" id="IPR045087">
    <property type="entry name" value="Cu-oxidase_fam"/>
</dbReference>
<evidence type="ECO:0000256" key="3">
    <source>
        <dbReference type="ARBA" id="ARBA00023008"/>
    </source>
</evidence>
<protein>
    <submittedName>
        <fullName evidence="6">Multicopper oxidase</fullName>
    </submittedName>
</protein>
<feature type="signal peptide" evidence="4">
    <location>
        <begin position="1"/>
        <end position="32"/>
    </location>
</feature>
<name>A0A1C5K426_9ACTN</name>
<sequence length="326" mass="33059">MRARTWKTTTRALLVLVLTAAGLGVGSSSVSAAPVSINLCATAGTAMLAGGVNVPIWGFGTTATPGNCTGVTPGLPGPVLTVNVGDTVTLAVTNDLPAGHPLSFEIPGIAFNAGPADAAVGATVTRTFTASAPGTYLYGSGGDAGRQAAMGLHGALVVRPATPNQAYNSATTAYDVEAVLVLSAIDPAFNAAPDTFDMHGYRATYWLINGKAYPETAPGITAAGGQRVLLRYLNAGYDNTTMVLLGMHERVLARDARPLNVPFDANAETIPAGATEDAIATVPAGSGPSPHGFPLYNRQQHLTNGVQAGDGPTPATGGGMLTFIHH</sequence>
<dbReference type="InterPro" id="IPR008972">
    <property type="entry name" value="Cupredoxin"/>
</dbReference>
<evidence type="ECO:0000256" key="4">
    <source>
        <dbReference type="SAM" id="SignalP"/>
    </source>
</evidence>
<dbReference type="GO" id="GO:0005507">
    <property type="term" value="F:copper ion binding"/>
    <property type="evidence" value="ECO:0007669"/>
    <property type="project" value="InterPro"/>
</dbReference>
<evidence type="ECO:0000313" key="7">
    <source>
        <dbReference type="Proteomes" id="UP000198221"/>
    </source>
</evidence>
<feature type="domain" description="Plastocyanin-like" evidence="5">
    <location>
        <begin position="67"/>
        <end position="161"/>
    </location>
</feature>
<evidence type="ECO:0000259" key="5">
    <source>
        <dbReference type="Pfam" id="PF07732"/>
    </source>
</evidence>
<dbReference type="OrthoDB" id="345021at2"/>
<dbReference type="AlphaFoldDB" id="A0A1C5K426"/>
<dbReference type="Gene3D" id="2.60.40.420">
    <property type="entry name" value="Cupredoxins - blue copper proteins"/>
    <property type="match status" value="1"/>
</dbReference>
<evidence type="ECO:0000256" key="1">
    <source>
        <dbReference type="ARBA" id="ARBA00022723"/>
    </source>
</evidence>
<dbReference type="GO" id="GO:0016491">
    <property type="term" value="F:oxidoreductase activity"/>
    <property type="evidence" value="ECO:0007669"/>
    <property type="project" value="UniProtKB-KW"/>
</dbReference>
<dbReference type="InterPro" id="IPR011707">
    <property type="entry name" value="Cu-oxidase-like_N"/>
</dbReference>
<dbReference type="PANTHER" id="PTHR11709:SF394">
    <property type="entry name" value="FI03373P-RELATED"/>
    <property type="match status" value="1"/>
</dbReference>
<feature type="chain" id="PRO_5008720212" evidence="4">
    <location>
        <begin position="33"/>
        <end position="326"/>
    </location>
</feature>
<dbReference type="SUPFAM" id="SSF49503">
    <property type="entry name" value="Cupredoxins"/>
    <property type="match status" value="2"/>
</dbReference>
<dbReference type="PANTHER" id="PTHR11709">
    <property type="entry name" value="MULTI-COPPER OXIDASE"/>
    <property type="match status" value="1"/>
</dbReference>
<accession>A0A1C5K426</accession>
<dbReference type="EMBL" id="LT607754">
    <property type="protein sequence ID" value="SCG77076.1"/>
    <property type="molecule type" value="Genomic_DNA"/>
</dbReference>
<gene>
    <name evidence="6" type="ORF">GA0070613_6147</name>
</gene>
<proteinExistence type="predicted"/>
<keyword evidence="4" id="KW-0732">Signal</keyword>
<evidence type="ECO:0000256" key="2">
    <source>
        <dbReference type="ARBA" id="ARBA00023002"/>
    </source>
</evidence>
<keyword evidence="3" id="KW-0186">Copper</keyword>
<keyword evidence="1" id="KW-0479">Metal-binding</keyword>
<keyword evidence="7" id="KW-1185">Reference proteome</keyword>